<sequence length="146" mass="15602">MAAQQRLLSFWVLMLLITALCPGSLSKRGGSVKGRGKSDADQASSSQSRGLSKKGLKGAGAAAAGMLGGSGYRLGFIGKPKHGTGNHHSHKTEQHQQPAYQETQRYNNQSLWRAFVRGSAPATGRNFLLTLGHGVPFLTTAWIRDV</sequence>
<reference evidence="3 4" key="1">
    <citation type="submission" date="2021-06" db="EMBL/GenBank/DDBJ databases">
        <authorList>
            <person name="Palmer J.M."/>
        </authorList>
    </citation>
    <scope>NUCLEOTIDE SEQUENCE [LARGE SCALE GENOMIC DNA]</scope>
    <source>
        <strain evidence="3 4">GA_2019</strain>
        <tissue evidence="3">Muscle</tissue>
    </source>
</reference>
<evidence type="ECO:0000313" key="4">
    <source>
        <dbReference type="Proteomes" id="UP001476798"/>
    </source>
</evidence>
<evidence type="ECO:0000256" key="2">
    <source>
        <dbReference type="SAM" id="SignalP"/>
    </source>
</evidence>
<protein>
    <recommendedName>
        <fullName evidence="5">Shadow of prion protein</fullName>
    </recommendedName>
</protein>
<feature type="compositionally biased region" description="Basic residues" evidence="1">
    <location>
        <begin position="79"/>
        <end position="90"/>
    </location>
</feature>
<feature type="chain" id="PRO_5046828380" description="Shadow of prion protein" evidence="2">
    <location>
        <begin position="27"/>
        <end position="146"/>
    </location>
</feature>
<gene>
    <name evidence="3" type="ORF">GOODEAATRI_019383</name>
</gene>
<dbReference type="Proteomes" id="UP001476798">
    <property type="component" value="Unassembled WGS sequence"/>
</dbReference>
<proteinExistence type="predicted"/>
<feature type="compositionally biased region" description="Low complexity" evidence="1">
    <location>
        <begin position="41"/>
        <end position="50"/>
    </location>
</feature>
<evidence type="ECO:0000256" key="1">
    <source>
        <dbReference type="SAM" id="MobiDB-lite"/>
    </source>
</evidence>
<dbReference type="EMBL" id="JAHRIO010011709">
    <property type="protein sequence ID" value="MEQ2162402.1"/>
    <property type="molecule type" value="Genomic_DNA"/>
</dbReference>
<evidence type="ECO:0000313" key="3">
    <source>
        <dbReference type="EMBL" id="MEQ2162402.1"/>
    </source>
</evidence>
<evidence type="ECO:0008006" key="5">
    <source>
        <dbReference type="Google" id="ProtNLM"/>
    </source>
</evidence>
<feature type="signal peptide" evidence="2">
    <location>
        <begin position="1"/>
        <end position="26"/>
    </location>
</feature>
<keyword evidence="4" id="KW-1185">Reference proteome</keyword>
<feature type="region of interest" description="Disordered" evidence="1">
    <location>
        <begin position="27"/>
        <end position="56"/>
    </location>
</feature>
<feature type="region of interest" description="Disordered" evidence="1">
    <location>
        <begin position="78"/>
        <end position="100"/>
    </location>
</feature>
<accession>A0ABV0MWG2</accession>
<comment type="caution">
    <text evidence="3">The sequence shown here is derived from an EMBL/GenBank/DDBJ whole genome shotgun (WGS) entry which is preliminary data.</text>
</comment>
<organism evidence="3 4">
    <name type="scientific">Goodea atripinnis</name>
    <dbReference type="NCBI Taxonomy" id="208336"/>
    <lineage>
        <taxon>Eukaryota</taxon>
        <taxon>Metazoa</taxon>
        <taxon>Chordata</taxon>
        <taxon>Craniata</taxon>
        <taxon>Vertebrata</taxon>
        <taxon>Euteleostomi</taxon>
        <taxon>Actinopterygii</taxon>
        <taxon>Neopterygii</taxon>
        <taxon>Teleostei</taxon>
        <taxon>Neoteleostei</taxon>
        <taxon>Acanthomorphata</taxon>
        <taxon>Ovalentaria</taxon>
        <taxon>Atherinomorphae</taxon>
        <taxon>Cyprinodontiformes</taxon>
        <taxon>Goodeidae</taxon>
        <taxon>Goodea</taxon>
    </lineage>
</organism>
<name>A0ABV0MWG2_9TELE</name>
<keyword evidence="2" id="KW-0732">Signal</keyword>